<gene>
    <name evidence="1" type="ORF">FH972_016660</name>
</gene>
<organism evidence="1 2">
    <name type="scientific">Carpinus fangiana</name>
    <dbReference type="NCBI Taxonomy" id="176857"/>
    <lineage>
        <taxon>Eukaryota</taxon>
        <taxon>Viridiplantae</taxon>
        <taxon>Streptophyta</taxon>
        <taxon>Embryophyta</taxon>
        <taxon>Tracheophyta</taxon>
        <taxon>Spermatophyta</taxon>
        <taxon>Magnoliopsida</taxon>
        <taxon>eudicotyledons</taxon>
        <taxon>Gunneridae</taxon>
        <taxon>Pentapetalae</taxon>
        <taxon>rosids</taxon>
        <taxon>fabids</taxon>
        <taxon>Fagales</taxon>
        <taxon>Betulaceae</taxon>
        <taxon>Carpinus</taxon>
    </lineage>
</organism>
<dbReference type="SUPFAM" id="SSF117281">
    <property type="entry name" value="Kelch motif"/>
    <property type="match status" value="1"/>
</dbReference>
<name>A0A5N6RGK0_9ROSI</name>
<dbReference type="AlphaFoldDB" id="A0A5N6RGK0"/>
<keyword evidence="2" id="KW-1185">Reference proteome</keyword>
<reference evidence="1 2" key="1">
    <citation type="submission" date="2019-06" db="EMBL/GenBank/DDBJ databases">
        <title>A chromosomal-level reference genome of Carpinus fangiana (Coryloideae, Betulaceae).</title>
        <authorList>
            <person name="Yang X."/>
            <person name="Wang Z."/>
            <person name="Zhang L."/>
            <person name="Hao G."/>
            <person name="Liu J."/>
            <person name="Yang Y."/>
        </authorList>
    </citation>
    <scope>NUCLEOTIDE SEQUENCE [LARGE SCALE GENOMIC DNA]</scope>
    <source>
        <strain evidence="1">Cfa_2016G</strain>
        <tissue evidence="1">Leaf</tissue>
    </source>
</reference>
<protein>
    <submittedName>
        <fullName evidence="1">Uncharacterized protein</fullName>
    </submittedName>
</protein>
<dbReference type="OrthoDB" id="935257at2759"/>
<proteinExistence type="predicted"/>
<evidence type="ECO:0000313" key="2">
    <source>
        <dbReference type="Proteomes" id="UP000327013"/>
    </source>
</evidence>
<dbReference type="EMBL" id="CM017327">
    <property type="protein sequence ID" value="KAE8098614.1"/>
    <property type="molecule type" value="Genomic_DNA"/>
</dbReference>
<dbReference type="Gene3D" id="2.120.10.80">
    <property type="entry name" value="Kelch-type beta propeller"/>
    <property type="match status" value="1"/>
</dbReference>
<sequence>MHGFFVLLWEQPSSILSLPGIYSTGLGKARTAKCGTIECVSPTDPSLQRETDQSDNYTISSRIDPLILVHDQKLFAVGGFPSSSSTATATAGPLVEMYEPKINEWEPWKPLPEPPFYVGRKLIYGTLENPKRILISPIVPREYSAIFYVYDVELSVWSCLGKRPIHRKCPIGWDGWGERAVTVVNTVYWVTSDVDLLAYNVEKDVWLQGSLKGFGISFVENKGLRLCAICT</sequence>
<dbReference type="InterPro" id="IPR015915">
    <property type="entry name" value="Kelch-typ_b-propeller"/>
</dbReference>
<dbReference type="Proteomes" id="UP000327013">
    <property type="component" value="Chromosome 7"/>
</dbReference>
<accession>A0A5N6RGK0</accession>
<evidence type="ECO:0000313" key="1">
    <source>
        <dbReference type="EMBL" id="KAE8098614.1"/>
    </source>
</evidence>